<accession>A0A9Q3L955</accession>
<sequence length="98" mass="10812">MAIHGGNQKTIQGFQSPGPAGVGLVIHSGLLKGTILRDYTLFQSVVEESSITILLGQLNWSIQTAINQPICTWPNWANSYTTVGIQSHIQFSRWPDLY</sequence>
<keyword evidence="2" id="KW-1185">Reference proteome</keyword>
<evidence type="ECO:0000313" key="2">
    <source>
        <dbReference type="Proteomes" id="UP000765509"/>
    </source>
</evidence>
<comment type="caution">
    <text evidence="1">The sequence shown here is derived from an EMBL/GenBank/DDBJ whole genome shotgun (WGS) entry which is preliminary data.</text>
</comment>
<dbReference type="EMBL" id="AVOT02159191">
    <property type="protein sequence ID" value="MBW0594227.1"/>
    <property type="molecule type" value="Genomic_DNA"/>
</dbReference>
<gene>
    <name evidence="1" type="ORF">O181_133942</name>
</gene>
<organism evidence="1 2">
    <name type="scientific">Austropuccinia psidii MF-1</name>
    <dbReference type="NCBI Taxonomy" id="1389203"/>
    <lineage>
        <taxon>Eukaryota</taxon>
        <taxon>Fungi</taxon>
        <taxon>Dikarya</taxon>
        <taxon>Basidiomycota</taxon>
        <taxon>Pucciniomycotina</taxon>
        <taxon>Pucciniomycetes</taxon>
        <taxon>Pucciniales</taxon>
        <taxon>Sphaerophragmiaceae</taxon>
        <taxon>Austropuccinia</taxon>
    </lineage>
</organism>
<protein>
    <submittedName>
        <fullName evidence="1">Uncharacterized protein</fullName>
    </submittedName>
</protein>
<name>A0A9Q3L955_9BASI</name>
<dbReference type="AlphaFoldDB" id="A0A9Q3L955"/>
<dbReference type="Proteomes" id="UP000765509">
    <property type="component" value="Unassembled WGS sequence"/>
</dbReference>
<reference evidence="1" key="1">
    <citation type="submission" date="2021-03" db="EMBL/GenBank/DDBJ databases">
        <title>Draft genome sequence of rust myrtle Austropuccinia psidii MF-1, a brazilian biotype.</title>
        <authorList>
            <person name="Quecine M.C."/>
            <person name="Pachon D.M.R."/>
            <person name="Bonatelli M.L."/>
            <person name="Correr F.H."/>
            <person name="Franceschini L.M."/>
            <person name="Leite T.F."/>
            <person name="Margarido G.R.A."/>
            <person name="Almeida C.A."/>
            <person name="Ferrarezi J.A."/>
            <person name="Labate C.A."/>
        </authorList>
    </citation>
    <scope>NUCLEOTIDE SEQUENCE</scope>
    <source>
        <strain evidence="1">MF-1</strain>
    </source>
</reference>
<proteinExistence type="predicted"/>
<evidence type="ECO:0000313" key="1">
    <source>
        <dbReference type="EMBL" id="MBW0594227.1"/>
    </source>
</evidence>